<organism evidence="2 3">
    <name type="scientific">Panagrolaimus davidi</name>
    <dbReference type="NCBI Taxonomy" id="227884"/>
    <lineage>
        <taxon>Eukaryota</taxon>
        <taxon>Metazoa</taxon>
        <taxon>Ecdysozoa</taxon>
        <taxon>Nematoda</taxon>
        <taxon>Chromadorea</taxon>
        <taxon>Rhabditida</taxon>
        <taxon>Tylenchina</taxon>
        <taxon>Panagrolaimomorpha</taxon>
        <taxon>Panagrolaimoidea</taxon>
        <taxon>Panagrolaimidae</taxon>
        <taxon>Panagrolaimus</taxon>
    </lineage>
</organism>
<evidence type="ECO:0000313" key="2">
    <source>
        <dbReference type="Proteomes" id="UP000887578"/>
    </source>
</evidence>
<evidence type="ECO:0000256" key="1">
    <source>
        <dbReference type="SAM" id="MobiDB-lite"/>
    </source>
</evidence>
<evidence type="ECO:0000313" key="3">
    <source>
        <dbReference type="WBParaSite" id="PDA_v2.g3566.t1"/>
    </source>
</evidence>
<dbReference type="Gene3D" id="3.40.50.300">
    <property type="entry name" value="P-loop containing nucleotide triphosphate hydrolases"/>
    <property type="match status" value="2"/>
</dbReference>
<dbReference type="SUPFAM" id="SSF52540">
    <property type="entry name" value="P-loop containing nucleoside triphosphate hydrolases"/>
    <property type="match status" value="1"/>
</dbReference>
<sequence length="425" mass="50548">MGETVSKEQLAHEAAQRAQQEKFDTALAEAKKQRELEEAMYKRRQAEAEAKKEAEEFKQQQREADLKEQAEERQQEIERRHEHRMQELQAHEKERREEERRRREEIEKRFEREQEKQKREAEILKREREDAAETQREILREMHSRDQEHSQNMMKLQAEMHKTSLQAQKEKEEHKEELESSHMRHDQMMNLMTQQLQIQKEQNDKLMQNLGDLMQQFTQSRNDFLSYVKEKPESDIIIPEDMQETMRKAKEDLKLDTANCYNFAFVGHTKTGKSSLINAIRGIEDTHPDAADKCLCAFDCLIIVTQDTLGKEEIDFAIKSLKYNQPIAFVRSRCDIVLHNAKLRKEIKKIDQQAIHSYISQMTNFYIKEIQRTKKPELTRVPCFFVSAYTLRDLINGDEVEAVYHEKALLDYIKAKSQFSRNNVS</sequence>
<accession>A0A914QWW4</accession>
<dbReference type="AlphaFoldDB" id="A0A914QWW4"/>
<dbReference type="InterPro" id="IPR027417">
    <property type="entry name" value="P-loop_NTPase"/>
</dbReference>
<reference evidence="3" key="1">
    <citation type="submission" date="2022-11" db="UniProtKB">
        <authorList>
            <consortium name="WormBaseParasite"/>
        </authorList>
    </citation>
    <scope>IDENTIFICATION</scope>
</reference>
<dbReference type="WBParaSite" id="PDA_v2.g3566.t1">
    <property type="protein sequence ID" value="PDA_v2.g3566.t1"/>
    <property type="gene ID" value="PDA_v2.g3566"/>
</dbReference>
<name>A0A914QWW4_9BILA</name>
<keyword evidence="2" id="KW-1185">Reference proteome</keyword>
<dbReference type="Proteomes" id="UP000887578">
    <property type="component" value="Unplaced"/>
</dbReference>
<protein>
    <submittedName>
        <fullName evidence="3">G domain-containing protein</fullName>
    </submittedName>
</protein>
<proteinExistence type="predicted"/>
<feature type="region of interest" description="Disordered" evidence="1">
    <location>
        <begin position="1"/>
        <end position="133"/>
    </location>
</feature>